<keyword evidence="3" id="KW-1185">Reference proteome</keyword>
<proteinExistence type="predicted"/>
<name>A0A9Q3J604_9BASI</name>
<protein>
    <submittedName>
        <fullName evidence="2">Uncharacterized protein</fullName>
    </submittedName>
</protein>
<evidence type="ECO:0000256" key="1">
    <source>
        <dbReference type="SAM" id="MobiDB-lite"/>
    </source>
</evidence>
<dbReference type="Proteomes" id="UP000765509">
    <property type="component" value="Unassembled WGS sequence"/>
</dbReference>
<evidence type="ECO:0000313" key="3">
    <source>
        <dbReference type="Proteomes" id="UP000765509"/>
    </source>
</evidence>
<comment type="caution">
    <text evidence="2">The sequence shown here is derived from an EMBL/GenBank/DDBJ whole genome shotgun (WGS) entry which is preliminary data.</text>
</comment>
<feature type="region of interest" description="Disordered" evidence="1">
    <location>
        <begin position="1"/>
        <end position="20"/>
    </location>
</feature>
<dbReference type="AlphaFoldDB" id="A0A9Q3J604"/>
<evidence type="ECO:0000313" key="2">
    <source>
        <dbReference type="EMBL" id="MBW0556052.1"/>
    </source>
</evidence>
<gene>
    <name evidence="2" type="ORF">O181_095767</name>
</gene>
<feature type="compositionally biased region" description="Polar residues" evidence="1">
    <location>
        <begin position="50"/>
        <end position="64"/>
    </location>
</feature>
<feature type="compositionally biased region" description="Polar residues" evidence="1">
    <location>
        <begin position="1"/>
        <end position="11"/>
    </location>
</feature>
<feature type="compositionally biased region" description="Polar residues" evidence="1">
    <location>
        <begin position="71"/>
        <end position="98"/>
    </location>
</feature>
<feature type="region of interest" description="Disordered" evidence="1">
    <location>
        <begin position="47"/>
        <end position="98"/>
    </location>
</feature>
<reference evidence="2" key="1">
    <citation type="submission" date="2021-03" db="EMBL/GenBank/DDBJ databases">
        <title>Draft genome sequence of rust myrtle Austropuccinia psidii MF-1, a brazilian biotype.</title>
        <authorList>
            <person name="Quecine M.C."/>
            <person name="Pachon D.M.R."/>
            <person name="Bonatelli M.L."/>
            <person name="Correr F.H."/>
            <person name="Franceschini L.M."/>
            <person name="Leite T.F."/>
            <person name="Margarido G.R.A."/>
            <person name="Almeida C.A."/>
            <person name="Ferrarezi J.A."/>
            <person name="Labate C.A."/>
        </authorList>
    </citation>
    <scope>NUCLEOTIDE SEQUENCE</scope>
    <source>
        <strain evidence="2">MF-1</strain>
    </source>
</reference>
<dbReference type="EMBL" id="AVOT02063299">
    <property type="protein sequence ID" value="MBW0556052.1"/>
    <property type="molecule type" value="Genomic_DNA"/>
</dbReference>
<accession>A0A9Q3J604</accession>
<organism evidence="2 3">
    <name type="scientific">Austropuccinia psidii MF-1</name>
    <dbReference type="NCBI Taxonomy" id="1389203"/>
    <lineage>
        <taxon>Eukaryota</taxon>
        <taxon>Fungi</taxon>
        <taxon>Dikarya</taxon>
        <taxon>Basidiomycota</taxon>
        <taxon>Pucciniomycotina</taxon>
        <taxon>Pucciniomycetes</taxon>
        <taxon>Pucciniales</taxon>
        <taxon>Sphaerophragmiaceae</taxon>
        <taxon>Austropuccinia</taxon>
    </lineage>
</organism>
<sequence>MESGDFPQTTNTKDKETSNIEIQVQTEDIGNKNGWLPSECGDALWRNPIDNLNQNSGNHSTNQEGPRIRTTCPTPLQFSQQNSLGQSSSMSVGTTCQD</sequence>